<accession>A0A9P8TMN3</accession>
<dbReference type="Proteomes" id="UP000774326">
    <property type="component" value="Unassembled WGS sequence"/>
</dbReference>
<gene>
    <name evidence="1" type="ORF">WICPIJ_004546</name>
</gene>
<comment type="caution">
    <text evidence="1">The sequence shown here is derived from an EMBL/GenBank/DDBJ whole genome shotgun (WGS) entry which is preliminary data.</text>
</comment>
<dbReference type="EMBL" id="JAEUBG010002458">
    <property type="protein sequence ID" value="KAH3684481.1"/>
    <property type="molecule type" value="Genomic_DNA"/>
</dbReference>
<protein>
    <submittedName>
        <fullName evidence="1">Uncharacterized protein</fullName>
    </submittedName>
</protein>
<dbReference type="AlphaFoldDB" id="A0A9P8TMN3"/>
<name>A0A9P8TMN3_WICPI</name>
<reference evidence="1" key="2">
    <citation type="submission" date="2021-01" db="EMBL/GenBank/DDBJ databases">
        <authorList>
            <person name="Schikora-Tamarit M.A."/>
        </authorList>
    </citation>
    <scope>NUCLEOTIDE SEQUENCE</scope>
    <source>
        <strain evidence="1">CBS2887</strain>
    </source>
</reference>
<evidence type="ECO:0000313" key="2">
    <source>
        <dbReference type="Proteomes" id="UP000774326"/>
    </source>
</evidence>
<keyword evidence="2" id="KW-1185">Reference proteome</keyword>
<evidence type="ECO:0000313" key="1">
    <source>
        <dbReference type="EMBL" id="KAH3684481.1"/>
    </source>
</evidence>
<sequence>MFNDQALLVRGKEPYEHSALFAIHHSRTPAKAPEFGSGISRRSMTLKYLVWNGSCYDVCDVDNVGRLVTEEILDEWLAHAVHNTGLCVALKEEGGKQNQAQLFSVELLLDFHDNSGSLVDFKLCKSFNLFSLSGFFSSLDLL</sequence>
<proteinExistence type="predicted"/>
<reference evidence="1" key="1">
    <citation type="journal article" date="2021" name="Open Biol.">
        <title>Shared evolutionary footprints suggest mitochondrial oxidative damage underlies multiple complex I losses in fungi.</title>
        <authorList>
            <person name="Schikora-Tamarit M.A."/>
            <person name="Marcet-Houben M."/>
            <person name="Nosek J."/>
            <person name="Gabaldon T."/>
        </authorList>
    </citation>
    <scope>NUCLEOTIDE SEQUENCE</scope>
    <source>
        <strain evidence="1">CBS2887</strain>
    </source>
</reference>
<organism evidence="1 2">
    <name type="scientific">Wickerhamomyces pijperi</name>
    <name type="common">Yeast</name>
    <name type="synonym">Pichia pijperi</name>
    <dbReference type="NCBI Taxonomy" id="599730"/>
    <lineage>
        <taxon>Eukaryota</taxon>
        <taxon>Fungi</taxon>
        <taxon>Dikarya</taxon>
        <taxon>Ascomycota</taxon>
        <taxon>Saccharomycotina</taxon>
        <taxon>Saccharomycetes</taxon>
        <taxon>Phaffomycetales</taxon>
        <taxon>Wickerhamomycetaceae</taxon>
        <taxon>Wickerhamomyces</taxon>
    </lineage>
</organism>